<evidence type="ECO:0000256" key="13">
    <source>
        <dbReference type="SAM" id="Phobius"/>
    </source>
</evidence>
<organism evidence="14 15">
    <name type="scientific">Comamonas denitrificans</name>
    <dbReference type="NCBI Taxonomy" id="117506"/>
    <lineage>
        <taxon>Bacteria</taxon>
        <taxon>Pseudomonadati</taxon>
        <taxon>Pseudomonadota</taxon>
        <taxon>Betaproteobacteria</taxon>
        <taxon>Burkholderiales</taxon>
        <taxon>Comamonadaceae</taxon>
        <taxon>Comamonas</taxon>
    </lineage>
</organism>
<evidence type="ECO:0000256" key="3">
    <source>
        <dbReference type="ARBA" id="ARBA00007244"/>
    </source>
</evidence>
<dbReference type="InterPro" id="IPR014314">
    <property type="entry name" value="Succ_DH_cytb556"/>
</dbReference>
<protein>
    <recommendedName>
        <fullName evidence="4">Succinate dehydrogenase cytochrome b556 subunit</fullName>
    </recommendedName>
</protein>
<dbReference type="CDD" id="cd03499">
    <property type="entry name" value="SQR_TypeC_SdhC"/>
    <property type="match status" value="1"/>
</dbReference>
<dbReference type="InterPro" id="IPR000701">
    <property type="entry name" value="SuccDH_FuR_B_TM-su"/>
</dbReference>
<keyword evidence="5 12" id="KW-0349">Heme</keyword>
<evidence type="ECO:0000256" key="7">
    <source>
        <dbReference type="ARBA" id="ARBA00022723"/>
    </source>
</evidence>
<dbReference type="GO" id="GO:0016020">
    <property type="term" value="C:membrane"/>
    <property type="evidence" value="ECO:0007669"/>
    <property type="project" value="UniProtKB-SubCell"/>
</dbReference>
<feature type="transmembrane region" description="Helical" evidence="13">
    <location>
        <begin position="33"/>
        <end position="53"/>
    </location>
</feature>
<evidence type="ECO:0000256" key="9">
    <source>
        <dbReference type="ARBA" id="ARBA00023004"/>
    </source>
</evidence>
<feature type="transmembrane region" description="Helical" evidence="13">
    <location>
        <begin position="80"/>
        <end position="105"/>
    </location>
</feature>
<gene>
    <name evidence="14" type="primary">sdhC</name>
    <name evidence="14" type="ORF">J1777_02245</name>
</gene>
<name>A0A939KCV0_9BURK</name>
<dbReference type="GO" id="GO:0046872">
    <property type="term" value="F:metal ion binding"/>
    <property type="evidence" value="ECO:0007669"/>
    <property type="project" value="UniProtKB-KW"/>
</dbReference>
<evidence type="ECO:0000256" key="8">
    <source>
        <dbReference type="ARBA" id="ARBA00022989"/>
    </source>
</evidence>
<evidence type="ECO:0000256" key="5">
    <source>
        <dbReference type="ARBA" id="ARBA00022617"/>
    </source>
</evidence>
<dbReference type="GO" id="GO:0006099">
    <property type="term" value="P:tricarboxylic acid cycle"/>
    <property type="evidence" value="ECO:0007669"/>
    <property type="project" value="InterPro"/>
</dbReference>
<keyword evidence="15" id="KW-1185">Reference proteome</keyword>
<dbReference type="InterPro" id="IPR034804">
    <property type="entry name" value="SQR/QFR_C/D"/>
</dbReference>
<comment type="cofactor">
    <cofactor evidence="12">
        <name>heme</name>
        <dbReference type="ChEBI" id="CHEBI:30413"/>
    </cofactor>
    <text evidence="12">The heme is bound between the two transmembrane subunits.</text>
</comment>
<dbReference type="NCBIfam" id="TIGR02970">
    <property type="entry name" value="succ_dehyd_cytB"/>
    <property type="match status" value="1"/>
</dbReference>
<dbReference type="Pfam" id="PF01127">
    <property type="entry name" value="Sdh_cyt"/>
    <property type="match status" value="1"/>
</dbReference>
<feature type="transmembrane region" description="Helical" evidence="13">
    <location>
        <begin position="117"/>
        <end position="141"/>
    </location>
</feature>
<dbReference type="GO" id="GO:0009055">
    <property type="term" value="F:electron transfer activity"/>
    <property type="evidence" value="ECO:0007669"/>
    <property type="project" value="InterPro"/>
</dbReference>
<proteinExistence type="inferred from homology"/>
<keyword evidence="8 13" id="KW-1133">Transmembrane helix</keyword>
<dbReference type="Gene3D" id="1.20.1300.10">
    <property type="entry name" value="Fumarate reductase/succinate dehydrogenase, transmembrane subunit"/>
    <property type="match status" value="1"/>
</dbReference>
<dbReference type="EMBL" id="JAFNME010000003">
    <property type="protein sequence ID" value="MBO1248659.1"/>
    <property type="molecule type" value="Genomic_DNA"/>
</dbReference>
<evidence type="ECO:0000256" key="11">
    <source>
        <dbReference type="ARBA" id="ARBA00025912"/>
    </source>
</evidence>
<keyword evidence="7 12" id="KW-0479">Metal-binding</keyword>
<evidence type="ECO:0000256" key="2">
    <source>
        <dbReference type="ARBA" id="ARBA00004370"/>
    </source>
</evidence>
<dbReference type="RefSeq" id="WP_207574212.1">
    <property type="nucleotide sequence ID" value="NZ_JAFNME010000003.1"/>
</dbReference>
<sequence length="144" mass="16169">MTDQAKKRPEFRNINVFSDLPTYRLPWAGKVSILHRISGMLMFILLPFVFWMFDTSLSSEISFATFKGAFNEGLGFVPGWLIKLATLGLIWGYLHHLCAGIRHILVDMNHERITKQWGASSAIAVLVVSLGLTIVLGAKLFGLY</sequence>
<accession>A0A939KCV0</accession>
<keyword evidence="9 12" id="KW-0408">Iron</keyword>
<evidence type="ECO:0000256" key="12">
    <source>
        <dbReference type="PIRSR" id="PIRSR000178-1"/>
    </source>
</evidence>
<comment type="caution">
    <text evidence="14">The sequence shown here is derived from an EMBL/GenBank/DDBJ whole genome shotgun (WGS) entry which is preliminary data.</text>
</comment>
<comment type="function">
    <text evidence="1">Membrane-anchoring subunit of succinate dehydrogenase (SDH).</text>
</comment>
<keyword evidence="10 13" id="KW-0472">Membrane</keyword>
<evidence type="ECO:0000256" key="10">
    <source>
        <dbReference type="ARBA" id="ARBA00023136"/>
    </source>
</evidence>
<comment type="subunit">
    <text evidence="11">Part of an enzyme complex containing four subunits: a flavoprotein, an iron-sulfur protein, plus two membrane-anchoring proteins, SdhC and SdhD. The complex can form homotrimers.</text>
</comment>
<evidence type="ECO:0000256" key="4">
    <source>
        <dbReference type="ARBA" id="ARBA00020076"/>
    </source>
</evidence>
<evidence type="ECO:0000256" key="1">
    <source>
        <dbReference type="ARBA" id="ARBA00004050"/>
    </source>
</evidence>
<comment type="similarity">
    <text evidence="3">Belongs to the cytochrome b560 family.</text>
</comment>
<evidence type="ECO:0000313" key="14">
    <source>
        <dbReference type="EMBL" id="MBO1248659.1"/>
    </source>
</evidence>
<dbReference type="AlphaFoldDB" id="A0A939KCV0"/>
<dbReference type="SUPFAM" id="SSF81343">
    <property type="entry name" value="Fumarate reductase respiratory complex transmembrane subunits"/>
    <property type="match status" value="1"/>
</dbReference>
<feature type="binding site" description="axial binding residue" evidence="12">
    <location>
        <position position="96"/>
    </location>
    <ligand>
        <name>heme</name>
        <dbReference type="ChEBI" id="CHEBI:30413"/>
        <note>ligand shared with second transmembrane subunit</note>
    </ligand>
    <ligandPart>
        <name>Fe</name>
        <dbReference type="ChEBI" id="CHEBI:18248"/>
    </ligandPart>
</feature>
<dbReference type="PIRSF" id="PIRSF000178">
    <property type="entry name" value="SDH_cyt_b560"/>
    <property type="match status" value="1"/>
</dbReference>
<dbReference type="Proteomes" id="UP000664731">
    <property type="component" value="Unassembled WGS sequence"/>
</dbReference>
<evidence type="ECO:0000313" key="15">
    <source>
        <dbReference type="Proteomes" id="UP000664731"/>
    </source>
</evidence>
<reference evidence="14" key="1">
    <citation type="submission" date="2021-03" db="EMBL/GenBank/DDBJ databases">
        <title>Comamonas denitrificans.</title>
        <authorList>
            <person name="Finster K."/>
        </authorList>
    </citation>
    <scope>NUCLEOTIDE SEQUENCE</scope>
    <source>
        <strain evidence="14">MM2021_4</strain>
    </source>
</reference>
<comment type="subcellular location">
    <subcellularLocation>
        <location evidence="2">Membrane</location>
    </subcellularLocation>
</comment>
<keyword evidence="6 13" id="KW-0812">Transmembrane</keyword>
<evidence type="ECO:0000256" key="6">
    <source>
        <dbReference type="ARBA" id="ARBA00022692"/>
    </source>
</evidence>